<proteinExistence type="predicted"/>
<feature type="compositionally biased region" description="Low complexity" evidence="1">
    <location>
        <begin position="59"/>
        <end position="80"/>
    </location>
</feature>
<feature type="compositionally biased region" description="Low complexity" evidence="1">
    <location>
        <begin position="99"/>
        <end position="110"/>
    </location>
</feature>
<organism evidence="2 3">
    <name type="scientific">Hypholoma sublateritium (strain FD-334 SS-4)</name>
    <dbReference type="NCBI Taxonomy" id="945553"/>
    <lineage>
        <taxon>Eukaryota</taxon>
        <taxon>Fungi</taxon>
        <taxon>Dikarya</taxon>
        <taxon>Basidiomycota</taxon>
        <taxon>Agaricomycotina</taxon>
        <taxon>Agaricomycetes</taxon>
        <taxon>Agaricomycetidae</taxon>
        <taxon>Agaricales</taxon>
        <taxon>Agaricineae</taxon>
        <taxon>Strophariaceae</taxon>
        <taxon>Hypholoma</taxon>
    </lineage>
</organism>
<sequence>MGAGVSMDAAGEVEGGGWVTGSGCVVDGEDACSVGTWSTSGGGGFSGVSTSAFVSAASVAPAPSSPSPFSSSWSGAGDSSLRGVDCRDSSGLSTREGEGCSAGAASSSSSSSRCIISTSASFSSARGGTGDSDELRSPVGDVELPSIGLRRGTGTGGCGMPLPVESWAMSSVETAKAASSQETILCSGLCLGLGESGEVWWSRRIIARRWSSRESKMVPAVISPRCGSISRAPNVVIYSIPSLVKEYQRNSMQSRTTTVTALAAESQFHHYNNAEGNQRAMRKKPTRKSSRRFRAVL</sequence>
<reference evidence="3" key="1">
    <citation type="submission" date="2014-04" db="EMBL/GenBank/DDBJ databases">
        <title>Evolutionary Origins and Diversification of the Mycorrhizal Mutualists.</title>
        <authorList>
            <consortium name="DOE Joint Genome Institute"/>
            <consortium name="Mycorrhizal Genomics Consortium"/>
            <person name="Kohler A."/>
            <person name="Kuo A."/>
            <person name="Nagy L.G."/>
            <person name="Floudas D."/>
            <person name="Copeland A."/>
            <person name="Barry K.W."/>
            <person name="Cichocki N."/>
            <person name="Veneault-Fourrey C."/>
            <person name="LaButti K."/>
            <person name="Lindquist E.A."/>
            <person name="Lipzen A."/>
            <person name="Lundell T."/>
            <person name="Morin E."/>
            <person name="Murat C."/>
            <person name="Riley R."/>
            <person name="Ohm R."/>
            <person name="Sun H."/>
            <person name="Tunlid A."/>
            <person name="Henrissat B."/>
            <person name="Grigoriev I.V."/>
            <person name="Hibbett D.S."/>
            <person name="Martin F."/>
        </authorList>
    </citation>
    <scope>NUCLEOTIDE SEQUENCE [LARGE SCALE GENOMIC DNA]</scope>
    <source>
        <strain evidence="3">FD-334 SS-4</strain>
    </source>
</reference>
<evidence type="ECO:0000313" key="3">
    <source>
        <dbReference type="Proteomes" id="UP000054270"/>
    </source>
</evidence>
<protein>
    <submittedName>
        <fullName evidence="2">Uncharacterized protein</fullName>
    </submittedName>
</protein>
<keyword evidence="3" id="KW-1185">Reference proteome</keyword>
<name>A0A0D2NS62_HYPSF</name>
<dbReference type="AlphaFoldDB" id="A0A0D2NS62"/>
<feature type="region of interest" description="Disordered" evidence="1">
    <location>
        <begin position="122"/>
        <end position="146"/>
    </location>
</feature>
<dbReference type="Proteomes" id="UP000054270">
    <property type="component" value="Unassembled WGS sequence"/>
</dbReference>
<feature type="compositionally biased region" description="Basic residues" evidence="1">
    <location>
        <begin position="280"/>
        <end position="297"/>
    </location>
</feature>
<dbReference type="EMBL" id="KN817556">
    <property type="protein sequence ID" value="KJA21644.1"/>
    <property type="molecule type" value="Genomic_DNA"/>
</dbReference>
<accession>A0A0D2NS62</accession>
<feature type="region of interest" description="Disordered" evidence="1">
    <location>
        <begin position="59"/>
        <end position="110"/>
    </location>
</feature>
<gene>
    <name evidence="2" type="ORF">HYPSUDRAFT_686330</name>
</gene>
<evidence type="ECO:0000256" key="1">
    <source>
        <dbReference type="SAM" id="MobiDB-lite"/>
    </source>
</evidence>
<feature type="region of interest" description="Disordered" evidence="1">
    <location>
        <begin position="274"/>
        <end position="297"/>
    </location>
</feature>
<evidence type="ECO:0000313" key="2">
    <source>
        <dbReference type="EMBL" id="KJA21644.1"/>
    </source>
</evidence>